<sequence length="188" mass="20069">MLLYYQAIKTITRRSHQRWMPMTPAIGPRPLSSLLARGVGFLILWVVLIGTTPINLLIGLAAAAAATWASGLLWPAHGGIDALGLLRFVLRFLPQSIVAGVDVARRAFAPHPMLQPGLVACRTSLPAGTARRAMCALMSLQPGKLPVAVDPDGTLHIHCLDQREPIKEQTAADEAAFCGMLRDGAGHG</sequence>
<evidence type="ECO:0000313" key="9">
    <source>
        <dbReference type="Proteomes" id="UP000255207"/>
    </source>
</evidence>
<dbReference type="OrthoDB" id="7852837at2"/>
<dbReference type="PANTHER" id="PTHR34584">
    <property type="entry name" value="NA(+)/H(+) ANTIPORTER SUBUNIT E1"/>
    <property type="match status" value="1"/>
</dbReference>
<keyword evidence="4 7" id="KW-0812">Transmembrane</keyword>
<comment type="subcellular location">
    <subcellularLocation>
        <location evidence="1">Cell membrane</location>
        <topology evidence="1">Multi-pass membrane protein</topology>
    </subcellularLocation>
</comment>
<gene>
    <name evidence="8" type="ORF">DWE98_14035</name>
</gene>
<dbReference type="PANTHER" id="PTHR34584:SF1">
    <property type="entry name" value="NA(+)_H(+) ANTIPORTER SUBUNIT E1"/>
    <property type="match status" value="1"/>
</dbReference>
<evidence type="ECO:0000256" key="1">
    <source>
        <dbReference type="ARBA" id="ARBA00004651"/>
    </source>
</evidence>
<evidence type="ECO:0000313" key="8">
    <source>
        <dbReference type="EMBL" id="RDJ24042.1"/>
    </source>
</evidence>
<name>A0A370L4L9_9HYPH</name>
<dbReference type="Pfam" id="PF01899">
    <property type="entry name" value="MNHE"/>
    <property type="match status" value="1"/>
</dbReference>
<proteinExistence type="inferred from homology"/>
<protein>
    <submittedName>
        <fullName evidence="8">Sodium:proton antiporter</fullName>
    </submittedName>
</protein>
<keyword evidence="5 7" id="KW-1133">Transmembrane helix</keyword>
<dbReference type="EMBL" id="QQTP01000007">
    <property type="protein sequence ID" value="RDJ24042.1"/>
    <property type="molecule type" value="Genomic_DNA"/>
</dbReference>
<evidence type="ECO:0000256" key="7">
    <source>
        <dbReference type="SAM" id="Phobius"/>
    </source>
</evidence>
<evidence type="ECO:0000256" key="6">
    <source>
        <dbReference type="ARBA" id="ARBA00023136"/>
    </source>
</evidence>
<comment type="caution">
    <text evidence="8">The sequence shown here is derived from an EMBL/GenBank/DDBJ whole genome shotgun (WGS) entry which is preliminary data.</text>
</comment>
<accession>A0A370L4L9</accession>
<keyword evidence="3" id="KW-1003">Cell membrane</keyword>
<dbReference type="AlphaFoldDB" id="A0A370L4L9"/>
<feature type="transmembrane region" description="Helical" evidence="7">
    <location>
        <begin position="39"/>
        <end position="66"/>
    </location>
</feature>
<dbReference type="Proteomes" id="UP000255207">
    <property type="component" value="Unassembled WGS sequence"/>
</dbReference>
<evidence type="ECO:0000256" key="4">
    <source>
        <dbReference type="ARBA" id="ARBA00022692"/>
    </source>
</evidence>
<dbReference type="GO" id="GO:0005886">
    <property type="term" value="C:plasma membrane"/>
    <property type="evidence" value="ECO:0007669"/>
    <property type="project" value="UniProtKB-SubCell"/>
</dbReference>
<evidence type="ECO:0000256" key="2">
    <source>
        <dbReference type="ARBA" id="ARBA00006228"/>
    </source>
</evidence>
<dbReference type="GO" id="GO:0008324">
    <property type="term" value="F:monoatomic cation transmembrane transporter activity"/>
    <property type="evidence" value="ECO:0007669"/>
    <property type="project" value="InterPro"/>
</dbReference>
<dbReference type="InterPro" id="IPR002758">
    <property type="entry name" value="Cation_antiport_E"/>
</dbReference>
<evidence type="ECO:0000256" key="3">
    <source>
        <dbReference type="ARBA" id="ARBA00022475"/>
    </source>
</evidence>
<organism evidence="8 9">
    <name type="scientific">Bosea caraganae</name>
    <dbReference type="NCBI Taxonomy" id="2763117"/>
    <lineage>
        <taxon>Bacteria</taxon>
        <taxon>Pseudomonadati</taxon>
        <taxon>Pseudomonadota</taxon>
        <taxon>Alphaproteobacteria</taxon>
        <taxon>Hyphomicrobiales</taxon>
        <taxon>Boseaceae</taxon>
        <taxon>Bosea</taxon>
    </lineage>
</organism>
<keyword evidence="6 7" id="KW-0472">Membrane</keyword>
<reference evidence="9" key="1">
    <citation type="submission" date="2018-07" db="EMBL/GenBank/DDBJ databases">
        <authorList>
            <person name="Safronova V.I."/>
            <person name="Chirak E.R."/>
            <person name="Sazanova A.L."/>
        </authorList>
    </citation>
    <scope>NUCLEOTIDE SEQUENCE [LARGE SCALE GENOMIC DNA]</scope>
    <source>
        <strain evidence="9">RCAM04685</strain>
    </source>
</reference>
<keyword evidence="9" id="KW-1185">Reference proteome</keyword>
<comment type="similarity">
    <text evidence="2">Belongs to the CPA3 antiporters (TC 2.A.63) subunit E family.</text>
</comment>
<evidence type="ECO:0000256" key="5">
    <source>
        <dbReference type="ARBA" id="ARBA00022989"/>
    </source>
</evidence>